<dbReference type="InterPro" id="IPR011050">
    <property type="entry name" value="Pectin_lyase_fold/virulence"/>
</dbReference>
<dbReference type="InterPro" id="IPR012334">
    <property type="entry name" value="Pectin_lyas_fold"/>
</dbReference>
<dbReference type="EMBL" id="MTJL01000042">
    <property type="protein sequence ID" value="OMI00253.1"/>
    <property type="molecule type" value="Genomic_DNA"/>
</dbReference>
<dbReference type="PANTHER" id="PTHR31339:SF9">
    <property type="entry name" value="PLASMIN AND FIBRONECTIN-BINDING PROTEIN A"/>
    <property type="match status" value="1"/>
</dbReference>
<dbReference type="AlphaFoldDB" id="A0A1R1RZS7"/>
<reference evidence="3 4" key="1">
    <citation type="submission" date="2017-01" db="EMBL/GenBank/DDBJ databases">
        <title>Bacillus phylogenomics.</title>
        <authorList>
            <person name="Dunlap C."/>
        </authorList>
    </citation>
    <scope>NUCLEOTIDE SEQUENCE [LARGE SCALE GENOMIC DNA]</scope>
    <source>
        <strain evidence="3 4">NRRL B-41282</strain>
    </source>
</reference>
<protein>
    <submittedName>
        <fullName evidence="3">Peptidase G2</fullName>
    </submittedName>
</protein>
<comment type="caution">
    <text evidence="3">The sequence shown here is derived from an EMBL/GenBank/DDBJ whole genome shotgun (WGS) entry which is preliminary data.</text>
</comment>
<evidence type="ECO:0000259" key="2">
    <source>
        <dbReference type="Pfam" id="PF12708"/>
    </source>
</evidence>
<proteinExistence type="predicted"/>
<evidence type="ECO:0000313" key="4">
    <source>
        <dbReference type="Proteomes" id="UP000187367"/>
    </source>
</evidence>
<dbReference type="Pfam" id="PF11962">
    <property type="entry name" value="Peptidase_G2"/>
    <property type="match status" value="1"/>
</dbReference>
<dbReference type="PANTHER" id="PTHR31339">
    <property type="entry name" value="PECTIN LYASE-RELATED"/>
    <property type="match status" value="1"/>
</dbReference>
<keyword evidence="4" id="KW-1185">Reference proteome</keyword>
<accession>A0A1R1RZS7</accession>
<dbReference type="Pfam" id="PF12708">
    <property type="entry name" value="Pect-lyase_RHGA_epim"/>
    <property type="match status" value="1"/>
</dbReference>
<dbReference type="InterPro" id="IPR024535">
    <property type="entry name" value="RHGA/B-epi-like_pectate_lyase"/>
</dbReference>
<dbReference type="Gene3D" id="2.40.300.10">
    <property type="entry name" value="Head decoration protein D"/>
    <property type="match status" value="1"/>
</dbReference>
<dbReference type="InterPro" id="IPR006626">
    <property type="entry name" value="PbH1"/>
</dbReference>
<dbReference type="Gene3D" id="4.10.80.40">
    <property type="entry name" value="succinate dehydrogenase protein domain"/>
    <property type="match status" value="1"/>
</dbReference>
<dbReference type="Proteomes" id="UP000187367">
    <property type="component" value="Unassembled WGS sequence"/>
</dbReference>
<feature type="domain" description="Rhamnogalacturonase A/B/Epimerase-like pectate lyase" evidence="2">
    <location>
        <begin position="90"/>
        <end position="297"/>
    </location>
</feature>
<accession>A0A1R1QB72</accession>
<sequence>MVHSQKPSDVSLNPELRSRAKADFLKHHNRLTEIEHLKARMQNLIQHVETSQSVEVTDARVTAEGEATALLKERLDKEYHKLLGKITREVNVEDFGAVPDGRDNTEAFRNAIGNGRVRVNIPAGEYLVQGIKLPSWTYLVGQGKGVTIIKLHEDTPAHEWGITNDDYENGNRNIFVQGMTLDWNPDRQCGVRNPGGQFSSCLTFAKVEFGWIKDIEAVNAGLHGIDITSPTYDHLPDTDWTKDGSKYIWIDNCVTYGAGDDGITTHYSEYIFISNCHSGDPRGTEHAEGMSNSNGIEIDDGSKHVWLLNNVTSGNIRGVEVKAHEMWPASQNVHIIGHISYRDVRAFDLRHIGHHQASDPESTTAYDVTLIDCTAVEPVFNSLYENVTPRALVVSAYKNVYVSGFTAIGNPDYDYSGYPVVALQYRSQNITINGIKIRGFKKAGVDINLSGGANKTDHVKISNFDFYHSAPIGISIGGGLYYVNIMNGTMLTEGGTAGIQSPNSQAVIIGVLAEGYSAAASIKGQTYQQMPVSLKGGAQIATTSGFAFNQTSAVIAGTGDITAKGERNAVIGASGGSSTEGSRAFITASNNSHITGNSVSRTILSSESITLEEPYTVAGGHQSIKWLLDSRYGNGAFAGAITSSLTGYGEYFESESGQLIDTGTIVALKGEKMAPAQSGDDLLGVVSETAAFVSGASSFTWQSRYLTNEFGGLIYEEVTDIETGELIRLPKQNPDYNKALEDGYLSRDARDEWHVVGLLGRHYVRIDGTVRQGDYLGALNGIGTKAAEGSWKVIKITAPYTPEKGYGIALALIK</sequence>
<dbReference type="RefSeq" id="WP_076760693.1">
    <property type="nucleotide sequence ID" value="NZ_JARMMH010000020.1"/>
</dbReference>
<dbReference type="InterPro" id="IPR021865">
    <property type="entry name" value="Peptidase_G2"/>
</dbReference>
<dbReference type="InterPro" id="IPR051801">
    <property type="entry name" value="GH28_Enzymes"/>
</dbReference>
<dbReference type="OrthoDB" id="2501352at2"/>
<name>A0A1R1RZS7_9BACI</name>
<evidence type="ECO:0000313" key="3">
    <source>
        <dbReference type="EMBL" id="OMI00253.1"/>
    </source>
</evidence>
<dbReference type="SMART" id="SM00710">
    <property type="entry name" value="PbH1"/>
    <property type="match status" value="6"/>
</dbReference>
<organism evidence="3 4">
    <name type="scientific">Bacillus swezeyi</name>
    <dbReference type="NCBI Taxonomy" id="1925020"/>
    <lineage>
        <taxon>Bacteria</taxon>
        <taxon>Bacillati</taxon>
        <taxon>Bacillota</taxon>
        <taxon>Bacilli</taxon>
        <taxon>Bacillales</taxon>
        <taxon>Bacillaceae</taxon>
        <taxon>Bacillus</taxon>
    </lineage>
</organism>
<gene>
    <name evidence="3" type="ORF">BW143_19185</name>
</gene>
<feature type="domain" description="Peptidase G2 IMC autoproteolytic cleavage" evidence="1">
    <location>
        <begin position="601"/>
        <end position="814"/>
    </location>
</feature>
<dbReference type="SUPFAM" id="SSF51126">
    <property type="entry name" value="Pectin lyase-like"/>
    <property type="match status" value="2"/>
</dbReference>
<dbReference type="Gene3D" id="2.160.20.10">
    <property type="entry name" value="Single-stranded right-handed beta-helix, Pectin lyase-like"/>
    <property type="match status" value="1"/>
</dbReference>
<evidence type="ECO:0000259" key="1">
    <source>
        <dbReference type="Pfam" id="PF11962"/>
    </source>
</evidence>